<dbReference type="OrthoDB" id="5597648at2759"/>
<feature type="coiled-coil region" evidence="3">
    <location>
        <begin position="222"/>
        <end position="357"/>
    </location>
</feature>
<feature type="compositionally biased region" description="Polar residues" evidence="4">
    <location>
        <begin position="69"/>
        <end position="78"/>
    </location>
</feature>
<gene>
    <name evidence="5" type="ORF">FF38_13092</name>
</gene>
<dbReference type="EMBL" id="JRES01000301">
    <property type="protein sequence ID" value="KNC32564.1"/>
    <property type="molecule type" value="Genomic_DNA"/>
</dbReference>
<organism evidence="5 6">
    <name type="scientific">Lucilia cuprina</name>
    <name type="common">Green bottle fly</name>
    <name type="synonym">Australian sheep blowfly</name>
    <dbReference type="NCBI Taxonomy" id="7375"/>
    <lineage>
        <taxon>Eukaryota</taxon>
        <taxon>Metazoa</taxon>
        <taxon>Ecdysozoa</taxon>
        <taxon>Arthropoda</taxon>
        <taxon>Hexapoda</taxon>
        <taxon>Insecta</taxon>
        <taxon>Pterygota</taxon>
        <taxon>Neoptera</taxon>
        <taxon>Endopterygota</taxon>
        <taxon>Diptera</taxon>
        <taxon>Brachycera</taxon>
        <taxon>Muscomorpha</taxon>
        <taxon>Oestroidea</taxon>
        <taxon>Calliphoridae</taxon>
        <taxon>Luciliinae</taxon>
        <taxon>Lucilia</taxon>
    </lineage>
</organism>
<dbReference type="PANTHER" id="PTHR12842:SF6">
    <property type="entry name" value="FI01459P"/>
    <property type="match status" value="1"/>
</dbReference>
<keyword evidence="2" id="KW-0597">Phosphoprotein</keyword>
<feature type="region of interest" description="Disordered" evidence="4">
    <location>
        <begin position="1"/>
        <end position="99"/>
    </location>
</feature>
<feature type="compositionally biased region" description="Low complexity" evidence="4">
    <location>
        <begin position="82"/>
        <end position="97"/>
    </location>
</feature>
<evidence type="ECO:0000256" key="4">
    <source>
        <dbReference type="SAM" id="MobiDB-lite"/>
    </source>
</evidence>
<proteinExistence type="inferred from homology"/>
<comment type="similarity">
    <text evidence="1">Belongs to the FAM114 family.</text>
</comment>
<dbReference type="InterPro" id="IPR007998">
    <property type="entry name" value="DUF719"/>
</dbReference>
<dbReference type="Pfam" id="PF05334">
    <property type="entry name" value="DUF719"/>
    <property type="match status" value="1"/>
</dbReference>
<protein>
    <recommendedName>
        <fullName evidence="7">Protein FAM114A2</fullName>
    </recommendedName>
</protein>
<dbReference type="Proteomes" id="UP000037069">
    <property type="component" value="Unassembled WGS sequence"/>
</dbReference>
<dbReference type="OMA" id="NTFFAEM"/>
<evidence type="ECO:0008006" key="7">
    <source>
        <dbReference type="Google" id="ProtNLM"/>
    </source>
</evidence>
<evidence type="ECO:0000256" key="3">
    <source>
        <dbReference type="SAM" id="Coils"/>
    </source>
</evidence>
<dbReference type="PANTHER" id="PTHR12842">
    <property type="entry name" value="FI01459P"/>
    <property type="match status" value="1"/>
</dbReference>
<feature type="compositionally biased region" description="Low complexity" evidence="4">
    <location>
        <begin position="38"/>
        <end position="53"/>
    </location>
</feature>
<feature type="compositionally biased region" description="Acidic residues" evidence="4">
    <location>
        <begin position="13"/>
        <end position="35"/>
    </location>
</feature>
<comment type="caution">
    <text evidence="5">The sequence shown here is derived from an EMBL/GenBank/DDBJ whole genome shotgun (WGS) entry which is preliminary data.</text>
</comment>
<dbReference type="STRING" id="7375.A0A0L0CM81"/>
<accession>A0A0L0CM81</accession>
<sequence>MSSKLEDNNENGWDLDDDNDWDDWGDAEDTVAEEETQTKAAVTAAPVNNTTKAENNNSILKNKTETKVSSENNNSTRVTAEAAAQQQVQQSRPQQSSGWGSLFGGVVSTVLSTANELTSTVSHGLDKVIGVPDPAELARINAIEEAKAKTQEQLQQQLPEEERSLTPTNAPAPVFGLGLVNNVTSLGSKVLNTGLDTLEGIGKKTMNILQENDPLLKNKIKKLGLEQDKPNLSEVLKEAKKENEQLEQSLKELSLEKSKALLRFEILFENNCGLVHLEALEILSKESQLKIQALKESVSGKALEELLETINEVKELMELEDLEGEPENEDYNEEELNNNLKQAIEDIELKIQFEEITSLWSSCCTWLAADDTQNLDSQAVFAKGITSLAETCALEMLKLHKIAELLLVKEHHSTANEVDGIVQLCKQFIMHLQSLANRFASKLSQQSEKEEAKSHINTLFAEMLQARQQIEKAFQLFLPILQIGAV</sequence>
<evidence type="ECO:0000256" key="1">
    <source>
        <dbReference type="ARBA" id="ARBA00006903"/>
    </source>
</evidence>
<keyword evidence="6" id="KW-1185">Reference proteome</keyword>
<reference evidence="5 6" key="1">
    <citation type="journal article" date="2015" name="Nat. Commun.">
        <title>Lucilia cuprina genome unlocks parasitic fly biology to underpin future interventions.</title>
        <authorList>
            <person name="Anstead C.A."/>
            <person name="Korhonen P.K."/>
            <person name="Young N.D."/>
            <person name="Hall R.S."/>
            <person name="Jex A.R."/>
            <person name="Murali S.C."/>
            <person name="Hughes D.S."/>
            <person name="Lee S.F."/>
            <person name="Perry T."/>
            <person name="Stroehlein A.J."/>
            <person name="Ansell B.R."/>
            <person name="Breugelmans B."/>
            <person name="Hofmann A."/>
            <person name="Qu J."/>
            <person name="Dugan S."/>
            <person name="Lee S.L."/>
            <person name="Chao H."/>
            <person name="Dinh H."/>
            <person name="Han Y."/>
            <person name="Doddapaneni H.V."/>
            <person name="Worley K.C."/>
            <person name="Muzny D.M."/>
            <person name="Ioannidis P."/>
            <person name="Waterhouse R.M."/>
            <person name="Zdobnov E.M."/>
            <person name="James P.J."/>
            <person name="Bagnall N.H."/>
            <person name="Kotze A.C."/>
            <person name="Gibbs R.A."/>
            <person name="Richards S."/>
            <person name="Batterham P."/>
            <person name="Gasser R.B."/>
        </authorList>
    </citation>
    <scope>NUCLEOTIDE SEQUENCE [LARGE SCALE GENOMIC DNA]</scope>
    <source>
        <strain evidence="5 6">LS</strain>
        <tissue evidence="5">Full body</tissue>
    </source>
</reference>
<evidence type="ECO:0000313" key="6">
    <source>
        <dbReference type="Proteomes" id="UP000037069"/>
    </source>
</evidence>
<evidence type="ECO:0000256" key="2">
    <source>
        <dbReference type="ARBA" id="ARBA00022553"/>
    </source>
</evidence>
<keyword evidence="3" id="KW-0175">Coiled coil</keyword>
<evidence type="ECO:0000313" key="5">
    <source>
        <dbReference type="EMBL" id="KNC32564.1"/>
    </source>
</evidence>
<dbReference type="AlphaFoldDB" id="A0A0L0CM81"/>
<name>A0A0L0CM81_LUCCU</name>